<feature type="domain" description="C2H2-type" evidence="8">
    <location>
        <begin position="100"/>
        <end position="127"/>
    </location>
</feature>
<keyword evidence="5" id="KW-0539">Nucleus</keyword>
<evidence type="ECO:0000256" key="3">
    <source>
        <dbReference type="ARBA" id="ARBA00022771"/>
    </source>
</evidence>
<sequence length="268" mass="28581">MTSTLTPPMKEENQPSAAAAEPCLSDASSISFPDSRGRHRVESELIEYQQEKTPAGLTTAVELDLISSLSATGSLLAEIPRLPQPPAAPAAAAEEAPRVFSCNYCGRKFYSSQALGGHQNAHKRERSLAKRGRGSAAPATALPAVAGRYPPLHAWRPLGIQAHSMIHKQYHGAAAGVMVDHGGWWQPPALAGEVQQPAVGRLLMEEYSSGMLVASRMPAVVKLEDPPAFPTGGAGDISAGGFRYRWMSSGDLLHDEKEKANVDLSLRL</sequence>
<keyword evidence="4" id="KW-0862">Zinc</keyword>
<keyword evidence="2" id="KW-0479">Metal-binding</keyword>
<dbReference type="Gene3D" id="3.30.160.60">
    <property type="entry name" value="Classic Zinc Finger"/>
    <property type="match status" value="1"/>
</dbReference>
<name>A0A2H9ZY93_9ASPA</name>
<organism evidence="9 10">
    <name type="scientific">Apostasia shenzhenica</name>
    <dbReference type="NCBI Taxonomy" id="1088818"/>
    <lineage>
        <taxon>Eukaryota</taxon>
        <taxon>Viridiplantae</taxon>
        <taxon>Streptophyta</taxon>
        <taxon>Embryophyta</taxon>
        <taxon>Tracheophyta</taxon>
        <taxon>Spermatophyta</taxon>
        <taxon>Magnoliopsida</taxon>
        <taxon>Liliopsida</taxon>
        <taxon>Asparagales</taxon>
        <taxon>Orchidaceae</taxon>
        <taxon>Apostasioideae</taxon>
        <taxon>Apostasia</taxon>
    </lineage>
</organism>
<gene>
    <name evidence="9" type="primary">ZFP3</name>
    <name evidence="9" type="ORF">AXF42_Ash020720</name>
</gene>
<evidence type="ECO:0000256" key="1">
    <source>
        <dbReference type="ARBA" id="ARBA00004123"/>
    </source>
</evidence>
<dbReference type="PROSITE" id="PS00028">
    <property type="entry name" value="ZINC_FINGER_C2H2_1"/>
    <property type="match status" value="1"/>
</dbReference>
<dbReference type="EMBL" id="KZ452646">
    <property type="protein sequence ID" value="PKA48285.1"/>
    <property type="molecule type" value="Genomic_DNA"/>
</dbReference>
<accession>A0A2H9ZY93</accession>
<evidence type="ECO:0000256" key="5">
    <source>
        <dbReference type="ARBA" id="ARBA00023242"/>
    </source>
</evidence>
<protein>
    <submittedName>
        <fullName evidence="9">Zinc finger protein 3</fullName>
    </submittedName>
</protein>
<evidence type="ECO:0000313" key="10">
    <source>
        <dbReference type="Proteomes" id="UP000236161"/>
    </source>
</evidence>
<evidence type="ECO:0000256" key="7">
    <source>
        <dbReference type="SAM" id="MobiDB-lite"/>
    </source>
</evidence>
<evidence type="ECO:0000259" key="8">
    <source>
        <dbReference type="PROSITE" id="PS50157"/>
    </source>
</evidence>
<dbReference type="InterPro" id="IPR036236">
    <property type="entry name" value="Znf_C2H2_sf"/>
</dbReference>
<keyword evidence="10" id="KW-1185">Reference proteome</keyword>
<dbReference type="GO" id="GO:0008270">
    <property type="term" value="F:zinc ion binding"/>
    <property type="evidence" value="ECO:0007669"/>
    <property type="project" value="UniProtKB-KW"/>
</dbReference>
<keyword evidence="3 6" id="KW-0863">Zinc-finger</keyword>
<dbReference type="GO" id="GO:0005634">
    <property type="term" value="C:nucleus"/>
    <property type="evidence" value="ECO:0007669"/>
    <property type="project" value="UniProtKB-SubCell"/>
</dbReference>
<dbReference type="InterPro" id="IPR013087">
    <property type="entry name" value="Znf_C2H2_type"/>
</dbReference>
<dbReference type="OrthoDB" id="1933825at2759"/>
<dbReference type="PANTHER" id="PTHR47287">
    <property type="entry name" value="C2H2 AND C2HC ZINC FINGERS SUPERFAMILY PROTEIN"/>
    <property type="match status" value="1"/>
</dbReference>
<dbReference type="AlphaFoldDB" id="A0A2H9ZY93"/>
<evidence type="ECO:0000256" key="2">
    <source>
        <dbReference type="ARBA" id="ARBA00022723"/>
    </source>
</evidence>
<dbReference type="PROSITE" id="PS50157">
    <property type="entry name" value="ZINC_FINGER_C2H2_2"/>
    <property type="match status" value="1"/>
</dbReference>
<dbReference type="InterPro" id="IPR044246">
    <property type="entry name" value="ZFP3-like"/>
</dbReference>
<dbReference type="Proteomes" id="UP000236161">
    <property type="component" value="Unassembled WGS sequence"/>
</dbReference>
<feature type="region of interest" description="Disordered" evidence="7">
    <location>
        <begin position="1"/>
        <end position="38"/>
    </location>
</feature>
<evidence type="ECO:0000313" key="9">
    <source>
        <dbReference type="EMBL" id="PKA48285.1"/>
    </source>
</evidence>
<proteinExistence type="predicted"/>
<reference evidence="9 10" key="1">
    <citation type="journal article" date="2017" name="Nature">
        <title>The Apostasia genome and the evolution of orchids.</title>
        <authorList>
            <person name="Zhang G.Q."/>
            <person name="Liu K.W."/>
            <person name="Li Z."/>
            <person name="Lohaus R."/>
            <person name="Hsiao Y.Y."/>
            <person name="Niu S.C."/>
            <person name="Wang J.Y."/>
            <person name="Lin Y.C."/>
            <person name="Xu Q."/>
            <person name="Chen L.J."/>
            <person name="Yoshida K."/>
            <person name="Fujiwara S."/>
            <person name="Wang Z.W."/>
            <person name="Zhang Y.Q."/>
            <person name="Mitsuda N."/>
            <person name="Wang M."/>
            <person name="Liu G.H."/>
            <person name="Pecoraro L."/>
            <person name="Huang H.X."/>
            <person name="Xiao X.J."/>
            <person name="Lin M."/>
            <person name="Wu X.Y."/>
            <person name="Wu W.L."/>
            <person name="Chen Y.Y."/>
            <person name="Chang S.B."/>
            <person name="Sakamoto S."/>
            <person name="Ohme-Takagi M."/>
            <person name="Yagi M."/>
            <person name="Zeng S.J."/>
            <person name="Shen C.Y."/>
            <person name="Yeh C.M."/>
            <person name="Luo Y.B."/>
            <person name="Tsai W.C."/>
            <person name="Van de Peer Y."/>
            <person name="Liu Z.J."/>
        </authorList>
    </citation>
    <scope>NUCLEOTIDE SEQUENCE [LARGE SCALE GENOMIC DNA]</scope>
    <source>
        <strain evidence="10">cv. Shenzhen</strain>
        <tissue evidence="9">Stem</tissue>
    </source>
</reference>
<dbReference type="PANTHER" id="PTHR47287:SF15">
    <property type="entry name" value="ZINC FINGER PROTEIN 3-LIKE"/>
    <property type="match status" value="1"/>
</dbReference>
<dbReference type="SUPFAM" id="SSF57667">
    <property type="entry name" value="beta-beta-alpha zinc fingers"/>
    <property type="match status" value="1"/>
</dbReference>
<dbReference type="GO" id="GO:0009788">
    <property type="term" value="P:negative regulation of abscisic acid-activated signaling pathway"/>
    <property type="evidence" value="ECO:0007669"/>
    <property type="project" value="InterPro"/>
</dbReference>
<comment type="subcellular location">
    <subcellularLocation>
        <location evidence="1">Nucleus</location>
    </subcellularLocation>
</comment>
<evidence type="ECO:0000256" key="4">
    <source>
        <dbReference type="ARBA" id="ARBA00022833"/>
    </source>
</evidence>
<evidence type="ECO:0000256" key="6">
    <source>
        <dbReference type="PROSITE-ProRule" id="PRU00042"/>
    </source>
</evidence>